<evidence type="ECO:0000259" key="2">
    <source>
        <dbReference type="Pfam" id="PF18558"/>
    </source>
</evidence>
<dbReference type="AlphaFoldDB" id="A0A5N7CME6"/>
<name>A0A5N7CME6_PETAA</name>
<sequence>MEPASTVNGDAGSAVDGYNIIPNGSPATLSSSIVLEAFKELAWETDNLLEEHNLAGYNKHITPRTSELCVAYILDAFEQLGCSIRSAKAGDQLARVSYLSKHEKLMKLMYQLLEVDARLIDIQGSTITRTAVAPLKSANTLLAKLLEEEPTHMYDVKLAALVGARFADLITGQEDGVQLIFRRQESREINRRMRGPIYERKEKKEKIL</sequence>
<gene>
    <name evidence="3" type="ORF">BDV23DRAFT_94979</name>
</gene>
<dbReference type="Pfam" id="PF18558">
    <property type="entry name" value="HTH_51"/>
    <property type="match status" value="1"/>
</dbReference>
<keyword evidence="1" id="KW-0808">Transferase</keyword>
<feature type="domain" description="Methyltransferase fungal type helix-turn-helix" evidence="2">
    <location>
        <begin position="40"/>
        <end position="127"/>
    </location>
</feature>
<dbReference type="OrthoDB" id="429813at2759"/>
<protein>
    <recommendedName>
        <fullName evidence="2">Methyltransferase fungal type helix-turn-helix domain-containing protein</fullName>
    </recommendedName>
</protein>
<dbReference type="Proteomes" id="UP000326877">
    <property type="component" value="Unassembled WGS sequence"/>
</dbReference>
<reference evidence="3" key="1">
    <citation type="submission" date="2019-04" db="EMBL/GenBank/DDBJ databases">
        <title>Friends and foes A comparative genomics studyof 23 Aspergillus species from section Flavi.</title>
        <authorList>
            <consortium name="DOE Joint Genome Institute"/>
            <person name="Kjaerbolling I."/>
            <person name="Vesth T."/>
            <person name="Frisvad J.C."/>
            <person name="Nybo J.L."/>
            <person name="Theobald S."/>
            <person name="Kildgaard S."/>
            <person name="Isbrandt T."/>
            <person name="Kuo A."/>
            <person name="Sato A."/>
            <person name="Lyhne E.K."/>
            <person name="Kogle M.E."/>
            <person name="Wiebenga A."/>
            <person name="Kun R.S."/>
            <person name="Lubbers R.J."/>
            <person name="Makela M.R."/>
            <person name="Barry K."/>
            <person name="Chovatia M."/>
            <person name="Clum A."/>
            <person name="Daum C."/>
            <person name="Haridas S."/>
            <person name="He G."/>
            <person name="LaButti K."/>
            <person name="Lipzen A."/>
            <person name="Mondo S."/>
            <person name="Riley R."/>
            <person name="Salamov A."/>
            <person name="Simmons B.A."/>
            <person name="Magnuson J.K."/>
            <person name="Henrissat B."/>
            <person name="Mortensen U.H."/>
            <person name="Larsen T.O."/>
            <person name="Devries R.P."/>
            <person name="Grigoriev I.V."/>
            <person name="Machida M."/>
            <person name="Baker S.E."/>
            <person name="Andersen M.R."/>
        </authorList>
    </citation>
    <scope>NUCLEOTIDE SEQUENCE [LARGE SCALE GENOMIC DNA]</scope>
    <source>
        <strain evidence="3">IBT 14317</strain>
    </source>
</reference>
<proteinExistence type="predicted"/>
<dbReference type="EMBL" id="ML735218">
    <property type="protein sequence ID" value="KAE8395430.1"/>
    <property type="molecule type" value="Genomic_DNA"/>
</dbReference>
<dbReference type="InterPro" id="IPR041068">
    <property type="entry name" value="HTH_51"/>
</dbReference>
<organism evidence="3">
    <name type="scientific">Petromyces alliaceus</name>
    <name type="common">Aspergillus alliaceus</name>
    <dbReference type="NCBI Taxonomy" id="209559"/>
    <lineage>
        <taxon>Eukaryota</taxon>
        <taxon>Fungi</taxon>
        <taxon>Dikarya</taxon>
        <taxon>Ascomycota</taxon>
        <taxon>Pezizomycotina</taxon>
        <taxon>Eurotiomycetes</taxon>
        <taxon>Eurotiomycetidae</taxon>
        <taxon>Eurotiales</taxon>
        <taxon>Aspergillaceae</taxon>
        <taxon>Aspergillus</taxon>
        <taxon>Aspergillus subgen. Circumdati</taxon>
    </lineage>
</organism>
<accession>A0A5N7CME6</accession>
<evidence type="ECO:0000313" key="3">
    <source>
        <dbReference type="EMBL" id="KAE8395430.1"/>
    </source>
</evidence>
<dbReference type="GO" id="GO:0016740">
    <property type="term" value="F:transferase activity"/>
    <property type="evidence" value="ECO:0007669"/>
    <property type="project" value="UniProtKB-KW"/>
</dbReference>
<evidence type="ECO:0000256" key="1">
    <source>
        <dbReference type="ARBA" id="ARBA00022679"/>
    </source>
</evidence>